<keyword evidence="2" id="KW-1133">Transmembrane helix</keyword>
<evidence type="ECO:0000256" key="2">
    <source>
        <dbReference type="SAM" id="Phobius"/>
    </source>
</evidence>
<dbReference type="Proteomes" id="UP001218071">
    <property type="component" value="Chromosome"/>
</dbReference>
<feature type="region of interest" description="Disordered" evidence="1">
    <location>
        <begin position="34"/>
        <end position="61"/>
    </location>
</feature>
<evidence type="ECO:0000256" key="1">
    <source>
        <dbReference type="SAM" id="MobiDB-lite"/>
    </source>
</evidence>
<keyword evidence="5" id="KW-1185">Reference proteome</keyword>
<evidence type="ECO:0000256" key="3">
    <source>
        <dbReference type="SAM" id="SignalP"/>
    </source>
</evidence>
<feature type="signal peptide" evidence="3">
    <location>
        <begin position="1"/>
        <end position="30"/>
    </location>
</feature>
<evidence type="ECO:0000313" key="4">
    <source>
        <dbReference type="EMBL" id="WCZ38801.1"/>
    </source>
</evidence>
<feature type="region of interest" description="Disordered" evidence="1">
    <location>
        <begin position="76"/>
        <end position="108"/>
    </location>
</feature>
<keyword evidence="3" id="KW-0732">Signal</keyword>
<feature type="compositionally biased region" description="Polar residues" evidence="1">
    <location>
        <begin position="48"/>
        <end position="58"/>
    </location>
</feature>
<feature type="chain" id="PRO_5045347446" description="Secreted protein" evidence="3">
    <location>
        <begin position="31"/>
        <end position="213"/>
    </location>
</feature>
<keyword evidence="2" id="KW-0812">Transmembrane</keyword>
<feature type="compositionally biased region" description="Polar residues" evidence="1">
    <location>
        <begin position="76"/>
        <end position="91"/>
    </location>
</feature>
<dbReference type="EMBL" id="CP063194">
    <property type="protein sequence ID" value="WCZ38801.1"/>
    <property type="molecule type" value="Genomic_DNA"/>
</dbReference>
<name>A0ABY7UJ86_9CORY</name>
<evidence type="ECO:0000313" key="5">
    <source>
        <dbReference type="Proteomes" id="UP001218071"/>
    </source>
</evidence>
<reference evidence="4 5" key="1">
    <citation type="submission" date="2020-10" db="EMBL/GenBank/DDBJ databases">
        <title>Complete genome sequence of Corynebacterium jeddahense DSM 45997, type strain of Corynebacterium jeddahense.</title>
        <authorList>
            <person name="Busche T."/>
            <person name="Kalinowski J."/>
            <person name="Ruckert C."/>
        </authorList>
    </citation>
    <scope>NUCLEOTIDE SEQUENCE [LARGE SCALE GENOMIC DNA]</scope>
    <source>
        <strain evidence="4 5">DSM 45997</strain>
    </source>
</reference>
<gene>
    <name evidence="4" type="ORF">CJEDD_05970</name>
</gene>
<accession>A0ABY7UJ86</accession>
<keyword evidence="2" id="KW-0472">Membrane</keyword>
<evidence type="ECO:0008006" key="6">
    <source>
        <dbReference type="Google" id="ProtNLM"/>
    </source>
</evidence>
<protein>
    <recommendedName>
        <fullName evidence="6">Secreted protein</fullName>
    </recommendedName>
</protein>
<feature type="transmembrane region" description="Helical" evidence="2">
    <location>
        <begin position="186"/>
        <end position="205"/>
    </location>
</feature>
<proteinExistence type="predicted"/>
<sequence>MIPAMRKTYLAGAVAGALVFTTLAPVPAFAQTDTTGASNAADSDKPASNDNATGTTNPDGEKALVDAAKAFQDLSDASGSANKDGAGSSSDLKLDPENDPLYIDPEKNPLKKVSSSEMFLEVTGKPANGEDPNVAQAWAANSSIPDTANPIELLKQEAQGSSMMWEGLFTGDFAMSSAGSSQATSVWLSTVIGIAVIGQIIELIMRGIRMAQR</sequence>
<organism evidence="4 5">
    <name type="scientific">Corynebacterium jeddahense</name>
    <dbReference type="NCBI Taxonomy" id="1414719"/>
    <lineage>
        <taxon>Bacteria</taxon>
        <taxon>Bacillati</taxon>
        <taxon>Actinomycetota</taxon>
        <taxon>Actinomycetes</taxon>
        <taxon>Mycobacteriales</taxon>
        <taxon>Corynebacteriaceae</taxon>
        <taxon>Corynebacterium</taxon>
    </lineage>
</organism>